<feature type="signal peptide" evidence="2">
    <location>
        <begin position="1"/>
        <end position="21"/>
    </location>
</feature>
<proteinExistence type="predicted"/>
<comment type="caution">
    <text evidence="4">The sequence shown here is derived from an EMBL/GenBank/DDBJ whole genome shotgun (WGS) entry which is preliminary data.</text>
</comment>
<dbReference type="GO" id="GO:0019748">
    <property type="term" value="P:secondary metabolic process"/>
    <property type="evidence" value="ECO:0007669"/>
    <property type="project" value="TreeGrafter"/>
</dbReference>
<evidence type="ECO:0000259" key="3">
    <source>
        <dbReference type="Pfam" id="PF04909"/>
    </source>
</evidence>
<evidence type="ECO:0000313" key="4">
    <source>
        <dbReference type="EMBL" id="GGJ02620.1"/>
    </source>
</evidence>
<dbReference type="InterPro" id="IPR006680">
    <property type="entry name" value="Amidohydro-rel"/>
</dbReference>
<dbReference type="PANTHER" id="PTHR21240:SF30">
    <property type="entry name" value="AMIDOHYDROLASE-RELATED DOMAIN-CONTAINING PROTEIN-RELATED"/>
    <property type="match status" value="1"/>
</dbReference>
<accession>A0A917NHZ9</accession>
<name>A0A917NHZ9_9PROT</name>
<evidence type="ECO:0000256" key="2">
    <source>
        <dbReference type="SAM" id="SignalP"/>
    </source>
</evidence>
<reference evidence="4" key="1">
    <citation type="journal article" date="2014" name="Int. J. Syst. Evol. Microbiol.">
        <title>Complete genome sequence of Corynebacterium casei LMG S-19264T (=DSM 44701T), isolated from a smear-ripened cheese.</title>
        <authorList>
            <consortium name="US DOE Joint Genome Institute (JGI-PGF)"/>
            <person name="Walter F."/>
            <person name="Albersmeier A."/>
            <person name="Kalinowski J."/>
            <person name="Ruckert C."/>
        </authorList>
    </citation>
    <scope>NUCLEOTIDE SEQUENCE</scope>
    <source>
        <strain evidence="4">CGMCC 1.3617</strain>
    </source>
</reference>
<dbReference type="GO" id="GO:0016831">
    <property type="term" value="F:carboxy-lyase activity"/>
    <property type="evidence" value="ECO:0007669"/>
    <property type="project" value="InterPro"/>
</dbReference>
<keyword evidence="5" id="KW-1185">Reference proteome</keyword>
<sequence>MSLSRRSIVTATPLVAVSASAQGTTPQAIPKVALEEHVITQPLMPYLEKAFPPTPREAHDTIVRRLSDFGDERIAAMDAAGVAISVLSISGPGVQIEPDARLATRLAAGANDTLAREIAKRPTRYAGFAHLAMQDPAAAADELERCVTQLGFKGALVNGHTNGVYLDDPRHDVFWERLQALGVPLYLHPGDSFQMPFVLQGFPELQKPVWEWTTETSSHALRLIVSGVFDRFPRAQIILGHMGEAIPYELWRLDSRYAFTETNRRVKRKPSEYVRDNVYVTTSGQFANVPLMAAIGAMGHGRVLFSIDYPYESSDAAAQFIAAAPLTAEARVSVASGNARALLKLPA</sequence>
<gene>
    <name evidence="4" type="ORF">GCM10011320_06800</name>
</gene>
<dbReference type="RefSeq" id="WP_188965538.1">
    <property type="nucleotide sequence ID" value="NZ_BMKW01000002.1"/>
</dbReference>
<dbReference type="AlphaFoldDB" id="A0A917NHZ9"/>
<organism evidence="4 5">
    <name type="scientific">Neoroseomonas lacus</name>
    <dbReference type="NCBI Taxonomy" id="287609"/>
    <lineage>
        <taxon>Bacteria</taxon>
        <taxon>Pseudomonadati</taxon>
        <taxon>Pseudomonadota</taxon>
        <taxon>Alphaproteobacteria</taxon>
        <taxon>Acetobacterales</taxon>
        <taxon>Acetobacteraceae</taxon>
        <taxon>Neoroseomonas</taxon>
    </lineage>
</organism>
<dbReference type="InterPro" id="IPR032466">
    <property type="entry name" value="Metal_Hydrolase"/>
</dbReference>
<dbReference type="SUPFAM" id="SSF51556">
    <property type="entry name" value="Metallo-dependent hydrolases"/>
    <property type="match status" value="1"/>
</dbReference>
<dbReference type="GO" id="GO:0016787">
    <property type="term" value="F:hydrolase activity"/>
    <property type="evidence" value="ECO:0007669"/>
    <property type="project" value="InterPro"/>
</dbReference>
<reference evidence="4" key="2">
    <citation type="submission" date="2020-09" db="EMBL/GenBank/DDBJ databases">
        <authorList>
            <person name="Sun Q."/>
            <person name="Zhou Y."/>
        </authorList>
    </citation>
    <scope>NUCLEOTIDE SEQUENCE</scope>
    <source>
        <strain evidence="4">CGMCC 1.3617</strain>
    </source>
</reference>
<dbReference type="Gene3D" id="3.20.20.140">
    <property type="entry name" value="Metal-dependent hydrolases"/>
    <property type="match status" value="1"/>
</dbReference>
<dbReference type="EMBL" id="BMKW01000002">
    <property type="protein sequence ID" value="GGJ02620.1"/>
    <property type="molecule type" value="Genomic_DNA"/>
</dbReference>
<feature type="domain" description="Amidohydrolase-related" evidence="3">
    <location>
        <begin position="99"/>
        <end position="345"/>
    </location>
</feature>
<keyword evidence="1" id="KW-0456">Lyase</keyword>
<dbReference type="InterPro" id="IPR032465">
    <property type="entry name" value="ACMSD"/>
</dbReference>
<evidence type="ECO:0000313" key="5">
    <source>
        <dbReference type="Proteomes" id="UP000661507"/>
    </source>
</evidence>
<feature type="chain" id="PRO_5036895973" evidence="2">
    <location>
        <begin position="22"/>
        <end position="347"/>
    </location>
</feature>
<keyword evidence="2" id="KW-0732">Signal</keyword>
<dbReference type="Pfam" id="PF04909">
    <property type="entry name" value="Amidohydro_2"/>
    <property type="match status" value="1"/>
</dbReference>
<dbReference type="PANTHER" id="PTHR21240">
    <property type="entry name" value="2-AMINO-3-CARBOXYLMUCONATE-6-SEMIALDEHYDE DECARBOXYLASE"/>
    <property type="match status" value="1"/>
</dbReference>
<dbReference type="GO" id="GO:0005829">
    <property type="term" value="C:cytosol"/>
    <property type="evidence" value="ECO:0007669"/>
    <property type="project" value="TreeGrafter"/>
</dbReference>
<evidence type="ECO:0000256" key="1">
    <source>
        <dbReference type="ARBA" id="ARBA00023239"/>
    </source>
</evidence>
<protein>
    <submittedName>
        <fullName evidence="4">Amidohydrolase</fullName>
    </submittedName>
</protein>
<dbReference type="Proteomes" id="UP000661507">
    <property type="component" value="Unassembled WGS sequence"/>
</dbReference>